<dbReference type="InterPro" id="IPR046527">
    <property type="entry name" value="PIR2-like_helical"/>
</dbReference>
<feature type="domain" description="PIR2-like helical" evidence="1">
    <location>
        <begin position="3"/>
        <end position="96"/>
    </location>
</feature>
<evidence type="ECO:0000259" key="1">
    <source>
        <dbReference type="Pfam" id="PF20235"/>
    </source>
</evidence>
<gene>
    <name evidence="2" type="primary">gb00450</name>
    <name evidence="2" type="ORF">PR202_gb00450</name>
</gene>
<dbReference type="EMBL" id="BQKI01000071">
    <property type="protein sequence ID" value="GJN13714.1"/>
    <property type="molecule type" value="Genomic_DNA"/>
</dbReference>
<organism evidence="2 3">
    <name type="scientific">Eleusine coracana subsp. coracana</name>
    <dbReference type="NCBI Taxonomy" id="191504"/>
    <lineage>
        <taxon>Eukaryota</taxon>
        <taxon>Viridiplantae</taxon>
        <taxon>Streptophyta</taxon>
        <taxon>Embryophyta</taxon>
        <taxon>Tracheophyta</taxon>
        <taxon>Spermatophyta</taxon>
        <taxon>Magnoliopsida</taxon>
        <taxon>Liliopsida</taxon>
        <taxon>Poales</taxon>
        <taxon>Poaceae</taxon>
        <taxon>PACMAD clade</taxon>
        <taxon>Chloridoideae</taxon>
        <taxon>Cynodonteae</taxon>
        <taxon>Eleusininae</taxon>
        <taxon>Eleusine</taxon>
    </lineage>
</organism>
<evidence type="ECO:0000313" key="3">
    <source>
        <dbReference type="Proteomes" id="UP001054889"/>
    </source>
</evidence>
<dbReference type="Pfam" id="PF20235">
    <property type="entry name" value="PIR2-like_helical"/>
    <property type="match status" value="2"/>
</dbReference>
<reference evidence="2" key="2">
    <citation type="submission" date="2021-12" db="EMBL/GenBank/DDBJ databases">
        <title>Resequencing data analysis of finger millet.</title>
        <authorList>
            <person name="Hatakeyama M."/>
            <person name="Aluri S."/>
            <person name="Balachadran M.T."/>
            <person name="Sivarajan S.R."/>
            <person name="Poveda L."/>
            <person name="Shimizu-Inatsugi R."/>
            <person name="Schlapbach R."/>
            <person name="Sreeman S.M."/>
            <person name="Shimizu K.K."/>
        </authorList>
    </citation>
    <scope>NUCLEOTIDE SEQUENCE</scope>
</reference>
<reference evidence="2" key="1">
    <citation type="journal article" date="2018" name="DNA Res.">
        <title>Multiple hybrid de novo genome assembly of finger millet, an orphan allotetraploid crop.</title>
        <authorList>
            <person name="Hatakeyama M."/>
            <person name="Aluri S."/>
            <person name="Balachadran M.T."/>
            <person name="Sivarajan S.R."/>
            <person name="Patrignani A."/>
            <person name="Gruter S."/>
            <person name="Poveda L."/>
            <person name="Shimizu-Inatsugi R."/>
            <person name="Baeten J."/>
            <person name="Francoijs K.J."/>
            <person name="Nataraja K.N."/>
            <person name="Reddy Y.A.N."/>
            <person name="Phadnis S."/>
            <person name="Ravikumar R.L."/>
            <person name="Schlapbach R."/>
            <person name="Sreeman S.M."/>
            <person name="Shimizu K.K."/>
        </authorList>
    </citation>
    <scope>NUCLEOTIDE SEQUENCE</scope>
</reference>
<protein>
    <recommendedName>
        <fullName evidence="1">PIR2-like helical domain-containing protein</fullName>
    </recommendedName>
</protein>
<name>A0AAV5DTX6_ELECO</name>
<evidence type="ECO:0000313" key="2">
    <source>
        <dbReference type="EMBL" id="GJN13714.1"/>
    </source>
</evidence>
<dbReference type="AlphaFoldDB" id="A0AAV5DTX6"/>
<keyword evidence="3" id="KW-1185">Reference proteome</keyword>
<feature type="domain" description="PIR2-like helical" evidence="1">
    <location>
        <begin position="216"/>
        <end position="326"/>
    </location>
</feature>
<accession>A0AAV5DTX6</accession>
<sequence>MAVRFLYGGGLCFGLLDPVSNIVANTLIPYKRCTRKEGRLDKREPVAVPKGMLKDLERRSLDALVNFLIRFFPNLAECQAVRYLLLADADLLVASRIVLCDVGMRRFGSSEAVVQEALSMAFKCSALAARHPEPDRLVRAWSALSSRHVVLLTQIHNRSSSYLLRNLARLLGGHQSGGDGFEDMWLPWHLAAARDPGRPCPVPFKHTSFLKRTLKDMIHGFYLQALARLPAGELRSRFHRSLVKAGSCYGPLDPVSNIIINTIWYDAAFPPTRKLERDMIGNLSLHRMENCSLYGLASFLCTRYHQIDFHQAVRCLLRADANLILADPNLGTENAILAAFSLVGSQMLGCKSAGICSPLDQDRFTQALHPDTGIEEAFLAAAKASHHPNPDAQVKFLTSCRQMLGSIFSLLLGSTELSSKDVNLLAALLCPEPPREKPLLPFPLTDYPAASCSLTGQVRCLYCDYVGARIVHPVGEDFHGHKHEFEKMVCGEDPCDDEFDPALTQPYYTNMDMINNSCNMAEMVIDSIKEDSLYDDSFVFCGNRIHKSLSCESSRDHVPLWMFALIPSSSLC</sequence>
<proteinExistence type="predicted"/>
<comment type="caution">
    <text evidence="2">The sequence shown here is derived from an EMBL/GenBank/DDBJ whole genome shotgun (WGS) entry which is preliminary data.</text>
</comment>
<dbReference type="Proteomes" id="UP001054889">
    <property type="component" value="Unassembled WGS sequence"/>
</dbReference>
<dbReference type="PANTHER" id="PTHR33120:SF47">
    <property type="entry name" value="OS05G0571400 PROTEIN"/>
    <property type="match status" value="1"/>
</dbReference>
<dbReference type="PANTHER" id="PTHR33120">
    <property type="entry name" value="EXPRESSED PROTEIN-RELATED"/>
    <property type="match status" value="1"/>
</dbReference>